<evidence type="ECO:0000313" key="2">
    <source>
        <dbReference type="Proteomes" id="UP001215598"/>
    </source>
</evidence>
<keyword evidence="2" id="KW-1185">Reference proteome</keyword>
<dbReference type="EMBL" id="JARKIB010000100">
    <property type="protein sequence ID" value="KAJ7741136.1"/>
    <property type="molecule type" value="Genomic_DNA"/>
</dbReference>
<dbReference type="AlphaFoldDB" id="A0AAD7N0E5"/>
<protein>
    <submittedName>
        <fullName evidence="1">Uncharacterized protein</fullName>
    </submittedName>
</protein>
<sequence>MLHICRRELCVLPRGSRGFVRTEGLGIDIVKLILLPPNLNTRHDFNSTSTPISSQQCRGQHLILWLCPALLLRSRADSCPFCNRRALGRNSARIIIVECPSGYRTLCGEWKWWIGMNRYGLLRPPTHALARRGTIVSTAGWWLGRMSLWGTRAEGSGRESRRQVSDE</sequence>
<reference evidence="1" key="1">
    <citation type="submission" date="2023-03" db="EMBL/GenBank/DDBJ databases">
        <title>Massive genome expansion in bonnet fungi (Mycena s.s.) driven by repeated elements and novel gene families across ecological guilds.</title>
        <authorList>
            <consortium name="Lawrence Berkeley National Laboratory"/>
            <person name="Harder C.B."/>
            <person name="Miyauchi S."/>
            <person name="Viragh M."/>
            <person name="Kuo A."/>
            <person name="Thoen E."/>
            <person name="Andreopoulos B."/>
            <person name="Lu D."/>
            <person name="Skrede I."/>
            <person name="Drula E."/>
            <person name="Henrissat B."/>
            <person name="Morin E."/>
            <person name="Kohler A."/>
            <person name="Barry K."/>
            <person name="LaButti K."/>
            <person name="Morin E."/>
            <person name="Salamov A."/>
            <person name="Lipzen A."/>
            <person name="Mereny Z."/>
            <person name="Hegedus B."/>
            <person name="Baldrian P."/>
            <person name="Stursova M."/>
            <person name="Weitz H."/>
            <person name="Taylor A."/>
            <person name="Grigoriev I.V."/>
            <person name="Nagy L.G."/>
            <person name="Martin F."/>
            <person name="Kauserud H."/>
        </authorList>
    </citation>
    <scope>NUCLEOTIDE SEQUENCE</scope>
    <source>
        <strain evidence="1">CBHHK182m</strain>
    </source>
</reference>
<proteinExistence type="predicted"/>
<accession>A0AAD7N0E5</accession>
<gene>
    <name evidence="1" type="ORF">B0H16DRAFT_51301</name>
</gene>
<organism evidence="1 2">
    <name type="scientific">Mycena metata</name>
    <dbReference type="NCBI Taxonomy" id="1033252"/>
    <lineage>
        <taxon>Eukaryota</taxon>
        <taxon>Fungi</taxon>
        <taxon>Dikarya</taxon>
        <taxon>Basidiomycota</taxon>
        <taxon>Agaricomycotina</taxon>
        <taxon>Agaricomycetes</taxon>
        <taxon>Agaricomycetidae</taxon>
        <taxon>Agaricales</taxon>
        <taxon>Marasmiineae</taxon>
        <taxon>Mycenaceae</taxon>
        <taxon>Mycena</taxon>
    </lineage>
</organism>
<comment type="caution">
    <text evidence="1">The sequence shown here is derived from an EMBL/GenBank/DDBJ whole genome shotgun (WGS) entry which is preliminary data.</text>
</comment>
<evidence type="ECO:0000313" key="1">
    <source>
        <dbReference type="EMBL" id="KAJ7741136.1"/>
    </source>
</evidence>
<name>A0AAD7N0E5_9AGAR</name>
<dbReference type="Proteomes" id="UP001215598">
    <property type="component" value="Unassembled WGS sequence"/>
</dbReference>